<sequence>MGLPTGLEGKMALQGSPIECTYCGDFPRVGTGGVVEPTICEALVSKVTFRTNPSAGGAHRGKLLGQDLKVSHLPFIS</sequence>
<dbReference type="Proteomes" id="UP001054945">
    <property type="component" value="Unassembled WGS sequence"/>
</dbReference>
<dbReference type="EMBL" id="BPLR01000041">
    <property type="protein sequence ID" value="GIY91694.1"/>
    <property type="molecule type" value="Genomic_DNA"/>
</dbReference>
<gene>
    <name evidence="1" type="ORF">CEXT_704261</name>
</gene>
<dbReference type="AlphaFoldDB" id="A0AAV4XCK8"/>
<protein>
    <submittedName>
        <fullName evidence="1">Uncharacterized protein</fullName>
    </submittedName>
</protein>
<evidence type="ECO:0000313" key="2">
    <source>
        <dbReference type="Proteomes" id="UP001054945"/>
    </source>
</evidence>
<comment type="caution">
    <text evidence="1">The sequence shown here is derived from an EMBL/GenBank/DDBJ whole genome shotgun (WGS) entry which is preliminary data.</text>
</comment>
<name>A0AAV4XCK8_CAEEX</name>
<organism evidence="1 2">
    <name type="scientific">Caerostris extrusa</name>
    <name type="common">Bark spider</name>
    <name type="synonym">Caerostris bankana</name>
    <dbReference type="NCBI Taxonomy" id="172846"/>
    <lineage>
        <taxon>Eukaryota</taxon>
        <taxon>Metazoa</taxon>
        <taxon>Ecdysozoa</taxon>
        <taxon>Arthropoda</taxon>
        <taxon>Chelicerata</taxon>
        <taxon>Arachnida</taxon>
        <taxon>Araneae</taxon>
        <taxon>Araneomorphae</taxon>
        <taxon>Entelegynae</taxon>
        <taxon>Araneoidea</taxon>
        <taxon>Araneidae</taxon>
        <taxon>Caerostris</taxon>
    </lineage>
</organism>
<keyword evidence="2" id="KW-1185">Reference proteome</keyword>
<accession>A0AAV4XCK8</accession>
<proteinExistence type="predicted"/>
<evidence type="ECO:0000313" key="1">
    <source>
        <dbReference type="EMBL" id="GIY91694.1"/>
    </source>
</evidence>
<reference evidence="1 2" key="1">
    <citation type="submission" date="2021-06" db="EMBL/GenBank/DDBJ databases">
        <title>Caerostris extrusa draft genome.</title>
        <authorList>
            <person name="Kono N."/>
            <person name="Arakawa K."/>
        </authorList>
    </citation>
    <scope>NUCLEOTIDE SEQUENCE [LARGE SCALE GENOMIC DNA]</scope>
</reference>